<name>C0E1K4_9CORY</name>
<feature type="transmembrane region" description="Helical" evidence="1">
    <location>
        <begin position="29"/>
        <end position="47"/>
    </location>
</feature>
<sequence length="48" mass="5363">MINIQPRLLHSGVEVISQYICNWSGARKAAGIMCILLLHVCCYLVALF</sequence>
<evidence type="ECO:0000256" key="1">
    <source>
        <dbReference type="SAM" id="Phobius"/>
    </source>
</evidence>
<protein>
    <submittedName>
        <fullName evidence="2">Uncharacterized protein</fullName>
    </submittedName>
</protein>
<dbReference type="EMBL" id="ACEB01000013">
    <property type="protein sequence ID" value="EEG27538.1"/>
    <property type="molecule type" value="Genomic_DNA"/>
</dbReference>
<reference evidence="2 3" key="1">
    <citation type="submission" date="2009-01" db="EMBL/GenBank/DDBJ databases">
        <authorList>
            <person name="Fulton L."/>
            <person name="Clifton S."/>
            <person name="Chinwalla A.T."/>
            <person name="Mitreva M."/>
            <person name="Sodergren E."/>
            <person name="Weinstock G."/>
            <person name="Clifton S."/>
            <person name="Dooling D.J."/>
            <person name="Fulton B."/>
            <person name="Minx P."/>
            <person name="Pepin K.H."/>
            <person name="Johnson M."/>
            <person name="Bhonagiri V."/>
            <person name="Nash W.E."/>
            <person name="Mardis E.R."/>
            <person name="Wilson R.K."/>
        </authorList>
    </citation>
    <scope>NUCLEOTIDE SEQUENCE [LARGE SCALE GENOMIC DNA]</scope>
    <source>
        <strain evidence="2 3">ATCC 33806</strain>
    </source>
</reference>
<dbReference type="Proteomes" id="UP000006247">
    <property type="component" value="Unassembled WGS sequence"/>
</dbReference>
<dbReference type="HOGENOM" id="CLU_3151795_0_0_11"/>
<organism evidence="2 3">
    <name type="scientific">Corynebacterium matruchotii ATCC 33806</name>
    <dbReference type="NCBI Taxonomy" id="566549"/>
    <lineage>
        <taxon>Bacteria</taxon>
        <taxon>Bacillati</taxon>
        <taxon>Actinomycetota</taxon>
        <taxon>Actinomycetes</taxon>
        <taxon>Mycobacteriales</taxon>
        <taxon>Corynebacteriaceae</taxon>
        <taxon>Corynebacterium</taxon>
    </lineage>
</organism>
<keyword evidence="1" id="KW-1133">Transmembrane helix</keyword>
<proteinExistence type="predicted"/>
<evidence type="ECO:0000313" key="2">
    <source>
        <dbReference type="EMBL" id="EEG27538.1"/>
    </source>
</evidence>
<keyword evidence="1" id="KW-0472">Membrane</keyword>
<accession>C0E1K4</accession>
<keyword evidence="1" id="KW-0812">Transmembrane</keyword>
<comment type="caution">
    <text evidence="2">The sequence shown here is derived from an EMBL/GenBank/DDBJ whole genome shotgun (WGS) entry which is preliminary data.</text>
</comment>
<evidence type="ECO:0000313" key="3">
    <source>
        <dbReference type="Proteomes" id="UP000006247"/>
    </source>
</evidence>
<gene>
    <name evidence="2" type="ORF">CORMATOL_00855</name>
</gene>
<dbReference type="AlphaFoldDB" id="C0E1K4"/>